<evidence type="ECO:0000313" key="2">
    <source>
        <dbReference type="Proteomes" id="UP000285569"/>
    </source>
</evidence>
<comment type="caution">
    <text evidence="1">The sequence shown here is derived from an EMBL/GenBank/DDBJ whole genome shotgun (WGS) entry which is preliminary data.</text>
</comment>
<sequence>MCRVCIGILYGSSGVLSVDARQSSHRDFVRADVFACDIFDYQITPAIVSSKFRTILNFR</sequence>
<proteinExistence type="predicted"/>
<protein>
    <submittedName>
        <fullName evidence="1">Uncharacterized protein</fullName>
    </submittedName>
</protein>
<evidence type="ECO:0000313" key="1">
    <source>
        <dbReference type="EMBL" id="RHX79406.1"/>
    </source>
</evidence>
<reference evidence="1 2" key="2">
    <citation type="journal article" date="2020" name="Int. J. Syst. Evol. Microbiol.">
        <title>Leptospira yasudae sp. nov. and Leptospira stimsonii sp. nov., two new species of the pathogenic group isolated from environmental sources.</title>
        <authorList>
            <person name="Casanovas-Massana A."/>
            <person name="Hamond C."/>
            <person name="Santos L.A."/>
            <person name="de Oliveira D."/>
            <person name="Hacker K.P."/>
            <person name="Balassiano I."/>
            <person name="Costa F."/>
            <person name="Medeiros M.A."/>
            <person name="Reis M.G."/>
            <person name="Ko A.I."/>
            <person name="Wunder E.A."/>
        </authorList>
    </citation>
    <scope>NUCLEOTIDE SEQUENCE [LARGE SCALE GENOMIC DNA]</scope>
    <source>
        <strain evidence="1 2">B21</strain>
    </source>
</reference>
<dbReference type="EMBL" id="QHCR01000005">
    <property type="protein sequence ID" value="RHX79406.1"/>
    <property type="molecule type" value="Genomic_DNA"/>
</dbReference>
<dbReference type="Proteomes" id="UP000285569">
    <property type="component" value="Unassembled WGS sequence"/>
</dbReference>
<organism evidence="1 2">
    <name type="scientific">Leptospira yasudae</name>
    <dbReference type="NCBI Taxonomy" id="2202201"/>
    <lineage>
        <taxon>Bacteria</taxon>
        <taxon>Pseudomonadati</taxon>
        <taxon>Spirochaetota</taxon>
        <taxon>Spirochaetia</taxon>
        <taxon>Leptospirales</taxon>
        <taxon>Leptospiraceae</taxon>
        <taxon>Leptospira</taxon>
    </lineage>
</organism>
<name>A0ABX9M2H7_9LEPT</name>
<accession>A0ABX9M2H7</accession>
<gene>
    <name evidence="1" type="ORF">DLM77_10860</name>
</gene>
<keyword evidence="2" id="KW-1185">Reference proteome</keyword>
<reference evidence="2" key="1">
    <citation type="submission" date="2018-05" db="EMBL/GenBank/DDBJ databases">
        <title>Leptospira yasudae sp. nov. and Leptospira stimsonii sp. nov., two pathogenic species of the genus Leptospira isolated from environmental sources.</title>
        <authorList>
            <person name="Casanovas-Massana A."/>
            <person name="Hamond C."/>
            <person name="Santos L.A."/>
            <person name="Hacker K.P."/>
            <person name="Balassiano I."/>
            <person name="Medeiros M.A."/>
            <person name="Reis M.G."/>
            <person name="Ko A.I."/>
            <person name="Wunder E.A."/>
        </authorList>
    </citation>
    <scope>NUCLEOTIDE SEQUENCE [LARGE SCALE GENOMIC DNA]</scope>
    <source>
        <strain evidence="2">B21</strain>
    </source>
</reference>